<feature type="binding site" description="distal binding residue" evidence="8">
    <location>
        <position position="74"/>
    </location>
    <ligand>
        <name>heme</name>
        <dbReference type="ChEBI" id="CHEBI:30413"/>
    </ligand>
    <ligandPart>
        <name>Fe</name>
        <dbReference type="ChEBI" id="CHEBI:18248"/>
    </ligandPart>
</feature>
<keyword evidence="4 6" id="KW-0479">Metal-binding</keyword>
<dbReference type="RefSeq" id="WP_239076479.1">
    <property type="nucleotide sequence ID" value="NZ_BAAAZM010000003.1"/>
</dbReference>
<dbReference type="GO" id="GO:0020037">
    <property type="term" value="F:heme binding"/>
    <property type="evidence" value="ECO:0007669"/>
    <property type="project" value="InterPro"/>
</dbReference>
<sequence length="122" mass="12942">MADEATTDYARIGGGDAVRQVVGRFYEMVLADPELAGYFTGVDLPKLKRHQALLISQVLGGPAEYDGRDLKAAHRGMAISKDHFGRVVVHLVAALREAGVPEDVIGRVGQALGGTEADIVEG</sequence>
<dbReference type="EMBL" id="BOMB01000008">
    <property type="protein sequence ID" value="GID10591.1"/>
    <property type="molecule type" value="Genomic_DNA"/>
</dbReference>
<feature type="binding site" description="distal binding residue" evidence="8">
    <location>
        <position position="50"/>
    </location>
    <ligand>
        <name>heme</name>
        <dbReference type="ChEBI" id="CHEBI:30413"/>
    </ligand>
    <ligandPart>
        <name>Fe</name>
        <dbReference type="ChEBI" id="CHEBI:18248"/>
    </ligandPart>
</feature>
<dbReference type="GO" id="GO:0005344">
    <property type="term" value="F:oxygen carrier activity"/>
    <property type="evidence" value="ECO:0007669"/>
    <property type="project" value="UniProtKB-UniRule"/>
</dbReference>
<name>A0A8J3J2W6_9ACTN</name>
<dbReference type="CDD" id="cd00454">
    <property type="entry name" value="TrHb1_N"/>
    <property type="match status" value="1"/>
</dbReference>
<evidence type="ECO:0000256" key="6">
    <source>
        <dbReference type="PIRNR" id="PIRNR002030"/>
    </source>
</evidence>
<reference evidence="9" key="1">
    <citation type="submission" date="2021-01" db="EMBL/GenBank/DDBJ databases">
        <title>Whole genome shotgun sequence of Actinocatenispora rupis NBRC 107355.</title>
        <authorList>
            <person name="Komaki H."/>
            <person name="Tamura T."/>
        </authorList>
    </citation>
    <scope>NUCLEOTIDE SEQUENCE</scope>
    <source>
        <strain evidence="9">NBRC 107355</strain>
    </source>
</reference>
<gene>
    <name evidence="9" type="primary">glbN_1</name>
    <name evidence="9" type="ORF">Aru02nite_14800</name>
</gene>
<dbReference type="Proteomes" id="UP000612808">
    <property type="component" value="Unassembled WGS sequence"/>
</dbReference>
<evidence type="ECO:0000256" key="7">
    <source>
        <dbReference type="PIRSR" id="PIRSR002030-1"/>
    </source>
</evidence>
<evidence type="ECO:0000313" key="10">
    <source>
        <dbReference type="Proteomes" id="UP000612808"/>
    </source>
</evidence>
<dbReference type="InterPro" id="IPR016339">
    <property type="entry name" value="Hemoglobin_trunc_I"/>
</dbReference>
<evidence type="ECO:0000256" key="3">
    <source>
        <dbReference type="ARBA" id="ARBA00022617"/>
    </source>
</evidence>
<evidence type="ECO:0000256" key="4">
    <source>
        <dbReference type="ARBA" id="ARBA00022723"/>
    </source>
</evidence>
<protein>
    <recommendedName>
        <fullName evidence="6">Group 1 truncated hemoglobin</fullName>
    </recommendedName>
</protein>
<comment type="caution">
    <text evidence="9">The sequence shown here is derived from an EMBL/GenBank/DDBJ whole genome shotgun (WGS) entry which is preliminary data.</text>
</comment>
<comment type="similarity">
    <text evidence="1 6">Belongs to the truncated hemoglobin family. Group I subfamily.</text>
</comment>
<dbReference type="AlphaFoldDB" id="A0A8J3J2W6"/>
<dbReference type="GO" id="GO:0046872">
    <property type="term" value="F:metal ion binding"/>
    <property type="evidence" value="ECO:0007669"/>
    <property type="project" value="UniProtKB-UniRule"/>
</dbReference>
<keyword evidence="3 6" id="KW-0349">Heme</keyword>
<dbReference type="Gene3D" id="1.10.490.10">
    <property type="entry name" value="Globins"/>
    <property type="match status" value="1"/>
</dbReference>
<evidence type="ECO:0000256" key="1">
    <source>
        <dbReference type="ARBA" id="ARBA00009660"/>
    </source>
</evidence>
<dbReference type="SUPFAM" id="SSF46458">
    <property type="entry name" value="Globin-like"/>
    <property type="match status" value="1"/>
</dbReference>
<keyword evidence="10" id="KW-1185">Reference proteome</keyword>
<comment type="cofactor">
    <cofactor evidence="7">
        <name>heme</name>
        <dbReference type="ChEBI" id="CHEBI:30413"/>
    </cofactor>
    <text evidence="7">Binds 1 heme group per subunit.</text>
</comment>
<evidence type="ECO:0000313" key="9">
    <source>
        <dbReference type="EMBL" id="GID10591.1"/>
    </source>
</evidence>
<evidence type="ECO:0000256" key="2">
    <source>
        <dbReference type="ARBA" id="ARBA00022448"/>
    </source>
</evidence>
<dbReference type="InterPro" id="IPR012292">
    <property type="entry name" value="Globin/Proto"/>
</dbReference>
<keyword evidence="5 6" id="KW-0408">Iron</keyword>
<keyword evidence="2 6" id="KW-0813">Transport</keyword>
<dbReference type="InterPro" id="IPR001486">
    <property type="entry name" value="Hemoglobin_trunc"/>
</dbReference>
<evidence type="ECO:0000256" key="8">
    <source>
        <dbReference type="PIRSR" id="PIRSR601486-1"/>
    </source>
</evidence>
<dbReference type="InterPro" id="IPR009050">
    <property type="entry name" value="Globin-like_sf"/>
</dbReference>
<dbReference type="PIRSF" id="PIRSF002030">
    <property type="entry name" value="Globin_Protozoa/Cyanobacteria"/>
    <property type="match status" value="1"/>
</dbReference>
<keyword evidence="6" id="KW-0561">Oxygen transport</keyword>
<dbReference type="Pfam" id="PF01152">
    <property type="entry name" value="Bac_globin"/>
    <property type="match status" value="1"/>
</dbReference>
<organism evidence="9 10">
    <name type="scientific">Actinocatenispora rupis</name>
    <dbReference type="NCBI Taxonomy" id="519421"/>
    <lineage>
        <taxon>Bacteria</taxon>
        <taxon>Bacillati</taxon>
        <taxon>Actinomycetota</taxon>
        <taxon>Actinomycetes</taxon>
        <taxon>Micromonosporales</taxon>
        <taxon>Micromonosporaceae</taxon>
        <taxon>Actinocatenispora</taxon>
    </lineage>
</organism>
<evidence type="ECO:0000256" key="5">
    <source>
        <dbReference type="ARBA" id="ARBA00023004"/>
    </source>
</evidence>
<accession>A0A8J3J2W6</accession>
<dbReference type="GO" id="GO:0019825">
    <property type="term" value="F:oxygen binding"/>
    <property type="evidence" value="ECO:0007669"/>
    <property type="project" value="InterPro"/>
</dbReference>
<feature type="binding site" description="proximal binding residue" evidence="7">
    <location>
        <position position="74"/>
    </location>
    <ligand>
        <name>heme</name>
        <dbReference type="ChEBI" id="CHEBI:30413"/>
    </ligand>
    <ligandPart>
        <name>Fe</name>
        <dbReference type="ChEBI" id="CHEBI:18248"/>
    </ligandPart>
</feature>
<proteinExistence type="inferred from homology"/>